<comment type="subcellular location">
    <subcellularLocation>
        <location evidence="4">Plastid</location>
        <location evidence="4">Chloroplast</location>
    </subcellularLocation>
</comment>
<evidence type="ECO:0000256" key="1">
    <source>
        <dbReference type="ARBA" id="ARBA00007102"/>
    </source>
</evidence>
<dbReference type="InterPro" id="IPR027486">
    <property type="entry name" value="Ribosomal_uS10_dom"/>
</dbReference>
<evidence type="ECO:0000313" key="6">
    <source>
        <dbReference type="EMBL" id="ACS36924.1"/>
    </source>
</evidence>
<gene>
    <name evidence="4 6" type="primary">rps10</name>
    <name evidence="6" type="ORF">AulaCp036</name>
</gene>
<dbReference type="GO" id="GO:0005840">
    <property type="term" value="C:ribosome"/>
    <property type="evidence" value="ECO:0007669"/>
    <property type="project" value="UniProtKB-KW"/>
</dbReference>
<proteinExistence type="inferred from homology"/>
<dbReference type="SUPFAM" id="SSF54999">
    <property type="entry name" value="Ribosomal protein S10"/>
    <property type="match status" value="1"/>
</dbReference>
<dbReference type="PRINTS" id="PR00971">
    <property type="entry name" value="RIBOSOMALS10"/>
</dbReference>
<comment type="similarity">
    <text evidence="1 4">Belongs to the universal ribosomal protein uS10 family.</text>
</comment>
<comment type="function">
    <text evidence="4">Involved in the binding of tRNA to the ribosomes.</text>
</comment>
<geneLocation type="chloroplast" evidence="6"/>
<dbReference type="EMBL" id="GQ231542">
    <property type="protein sequence ID" value="ACS36924.1"/>
    <property type="molecule type" value="Genomic_DNA"/>
</dbReference>
<accession>C6KIW8</accession>
<dbReference type="InterPro" id="IPR001848">
    <property type="entry name" value="Ribosomal_uS10"/>
</dbReference>
<sequence length="109" mass="12540">MEQNSQDVYTVTRIKLKSFDSELLNIACDTLVESIKNIEGRIVGPIRLPTSKHHYCVLNSPHVDKKSREQFEISEYRRLLDIYTPKNMNNLIDSFLTIPIPPGVIVEIV</sequence>
<dbReference type="HAMAP" id="MF_00508">
    <property type="entry name" value="Ribosomal_uS10"/>
    <property type="match status" value="1"/>
</dbReference>
<dbReference type="GO" id="GO:0000049">
    <property type="term" value="F:tRNA binding"/>
    <property type="evidence" value="ECO:0007669"/>
    <property type="project" value="UniProtKB-UniRule"/>
</dbReference>
<evidence type="ECO:0000256" key="3">
    <source>
        <dbReference type="ARBA" id="ARBA00023274"/>
    </source>
</evidence>
<organism evidence="6">
    <name type="scientific">Aureoumbra lagunensis</name>
    <dbReference type="NCBI Taxonomy" id="44058"/>
    <lineage>
        <taxon>Eukaryota</taxon>
        <taxon>Sar</taxon>
        <taxon>Stramenopiles</taxon>
        <taxon>Ochrophyta</taxon>
        <taxon>Pelagophyceae</taxon>
        <taxon>Pelagomonadales</taxon>
        <taxon>Aureoumbra</taxon>
    </lineage>
</organism>
<keyword evidence="6" id="KW-0934">Plastid</keyword>
<dbReference type="NCBIfam" id="NF001861">
    <property type="entry name" value="PRK00596.1"/>
    <property type="match status" value="1"/>
</dbReference>
<dbReference type="GO" id="GO:0009507">
    <property type="term" value="C:chloroplast"/>
    <property type="evidence" value="ECO:0007669"/>
    <property type="project" value="UniProtKB-SubCell"/>
</dbReference>
<reference evidence="6" key="1">
    <citation type="journal article" date="2010" name="J. Phycol.">
        <title>Analyses of the complete chloroplast genome sequences of two members of the pelagophyceae: Aureococcus anophagefferens CCMP1984 and Aureoumbra lagunensis CCMP1507.</title>
        <authorList>
            <person name="Ong H.C."/>
            <person name="Wilhelm S.W."/>
            <person name="Gobler C.J."/>
            <person name="Bullerjahn G."/>
            <person name="Jacobs M.A."/>
            <person name="McKay J."/>
            <person name="Sims E.H."/>
            <person name="Gillett W.G."/>
            <person name="Zhou Y."/>
            <person name="Haugen E."/>
            <person name="Rocap G."/>
            <person name="Cattolico R.A."/>
        </authorList>
    </citation>
    <scope>NUCLEOTIDE SEQUENCE</scope>
    <source>
        <strain evidence="6">CCMP 1507</strain>
    </source>
</reference>
<dbReference type="GeneID" id="8097415"/>
<evidence type="ECO:0000259" key="5">
    <source>
        <dbReference type="SMART" id="SM01403"/>
    </source>
</evidence>
<dbReference type="NCBIfam" id="TIGR01049">
    <property type="entry name" value="rpsJ_bact"/>
    <property type="match status" value="1"/>
</dbReference>
<dbReference type="GO" id="GO:0003735">
    <property type="term" value="F:structural constituent of ribosome"/>
    <property type="evidence" value="ECO:0007669"/>
    <property type="project" value="InterPro"/>
</dbReference>
<dbReference type="PANTHER" id="PTHR11700">
    <property type="entry name" value="30S RIBOSOMAL PROTEIN S10 FAMILY MEMBER"/>
    <property type="match status" value="1"/>
</dbReference>
<dbReference type="SMART" id="SM01403">
    <property type="entry name" value="Ribosomal_S10"/>
    <property type="match status" value="1"/>
</dbReference>
<dbReference type="Gene3D" id="3.30.70.600">
    <property type="entry name" value="Ribosomal protein S10 domain"/>
    <property type="match status" value="1"/>
</dbReference>
<keyword evidence="6" id="KW-0150">Chloroplast</keyword>
<dbReference type="Pfam" id="PF00338">
    <property type="entry name" value="Ribosomal_S10"/>
    <property type="match status" value="1"/>
</dbReference>
<dbReference type="AlphaFoldDB" id="C6KIW8"/>
<dbReference type="RefSeq" id="YP_003002212.1">
    <property type="nucleotide sequence ID" value="NC_012903.1"/>
</dbReference>
<comment type="subunit">
    <text evidence="4">Part of the 30S ribosomal subunit.</text>
</comment>
<keyword evidence="2 4" id="KW-0689">Ribosomal protein</keyword>
<dbReference type="GO" id="GO:0006412">
    <property type="term" value="P:translation"/>
    <property type="evidence" value="ECO:0007669"/>
    <property type="project" value="UniProtKB-UniRule"/>
</dbReference>
<dbReference type="GO" id="GO:1990904">
    <property type="term" value="C:ribonucleoprotein complex"/>
    <property type="evidence" value="ECO:0007669"/>
    <property type="project" value="UniProtKB-KW"/>
</dbReference>
<evidence type="ECO:0000256" key="2">
    <source>
        <dbReference type="ARBA" id="ARBA00022980"/>
    </source>
</evidence>
<feature type="domain" description="Small ribosomal subunit protein uS10" evidence="5">
    <location>
        <begin position="13"/>
        <end position="109"/>
    </location>
</feature>
<name>C6KIW8_9STRA</name>
<protein>
    <recommendedName>
        <fullName evidence="4">Small ribosomal subunit protein uS10c</fullName>
    </recommendedName>
</protein>
<evidence type="ECO:0000256" key="4">
    <source>
        <dbReference type="HAMAP-Rule" id="MF_00508"/>
    </source>
</evidence>
<keyword evidence="3 4" id="KW-0687">Ribonucleoprotein</keyword>
<dbReference type="InterPro" id="IPR036838">
    <property type="entry name" value="Ribosomal_uS10_dom_sf"/>
</dbReference>